<dbReference type="Proteomes" id="UP000321306">
    <property type="component" value="Unassembled WGS sequence"/>
</dbReference>
<accession>A0A511NB16</accession>
<organism evidence="1 2">
    <name type="scientific">Deinococcus cellulosilyticus (strain DSM 18568 / NBRC 106333 / KACC 11606 / 5516J-15)</name>
    <dbReference type="NCBI Taxonomy" id="1223518"/>
    <lineage>
        <taxon>Bacteria</taxon>
        <taxon>Thermotogati</taxon>
        <taxon>Deinococcota</taxon>
        <taxon>Deinococci</taxon>
        <taxon>Deinococcales</taxon>
        <taxon>Deinococcaceae</taxon>
        <taxon>Deinococcus</taxon>
    </lineage>
</organism>
<sequence length="58" mass="6635">MDVVTVVLLVTNLLLWPALGYLAIKGARKDPEIEQLEHQLKTFNHYRDTVKNPFQDAA</sequence>
<name>A0A511NB16_DEIC1</name>
<proteinExistence type="predicted"/>
<reference evidence="1 2" key="1">
    <citation type="submission" date="2019-07" db="EMBL/GenBank/DDBJ databases">
        <title>Whole genome shotgun sequence of Deinococcus cellulosilyticus NBRC 106333.</title>
        <authorList>
            <person name="Hosoyama A."/>
            <person name="Uohara A."/>
            <person name="Ohji S."/>
            <person name="Ichikawa N."/>
        </authorList>
    </citation>
    <scope>NUCLEOTIDE SEQUENCE [LARGE SCALE GENOMIC DNA]</scope>
    <source>
        <strain evidence="1 2">NBRC 106333</strain>
    </source>
</reference>
<comment type="caution">
    <text evidence="1">The sequence shown here is derived from an EMBL/GenBank/DDBJ whole genome shotgun (WGS) entry which is preliminary data.</text>
</comment>
<dbReference type="RefSeq" id="WP_186816313.1">
    <property type="nucleotide sequence ID" value="NZ_BJXB01000052.1"/>
</dbReference>
<evidence type="ECO:0000313" key="1">
    <source>
        <dbReference type="EMBL" id="GEM50010.1"/>
    </source>
</evidence>
<evidence type="ECO:0000313" key="2">
    <source>
        <dbReference type="Proteomes" id="UP000321306"/>
    </source>
</evidence>
<keyword evidence="2" id="KW-1185">Reference proteome</keyword>
<gene>
    <name evidence="1" type="ORF">DC3_56450</name>
</gene>
<dbReference type="EMBL" id="BJXB01000052">
    <property type="protein sequence ID" value="GEM50010.1"/>
    <property type="molecule type" value="Genomic_DNA"/>
</dbReference>
<protein>
    <submittedName>
        <fullName evidence="1">Uncharacterized protein</fullName>
    </submittedName>
</protein>
<dbReference type="AlphaFoldDB" id="A0A511NB16"/>